<protein>
    <submittedName>
        <fullName evidence="11">Amine acid ABC transporter, permease protein, 3-TM region, His/Glu/Gln/Arg/opine family</fullName>
    </submittedName>
</protein>
<dbReference type="CDD" id="cd06261">
    <property type="entry name" value="TM_PBP2"/>
    <property type="match status" value="1"/>
</dbReference>
<comment type="similarity">
    <text evidence="2">Belongs to the binding-protein-dependent transport system permease family. HisMQ subfamily.</text>
</comment>
<keyword evidence="4" id="KW-1003">Cell membrane</keyword>
<dbReference type="InterPro" id="IPR043429">
    <property type="entry name" value="ArtM/GltK/GlnP/TcyL/YhdX-like"/>
</dbReference>
<evidence type="ECO:0000256" key="5">
    <source>
        <dbReference type="ARBA" id="ARBA00022692"/>
    </source>
</evidence>
<comment type="subcellular location">
    <subcellularLocation>
        <location evidence="1">Cell inner membrane</location>
        <topology evidence="1">Multi-pass membrane protein</topology>
    </subcellularLocation>
    <subcellularLocation>
        <location evidence="9">Cell membrane</location>
        <topology evidence="9">Multi-pass membrane protein</topology>
    </subcellularLocation>
</comment>
<evidence type="ECO:0000256" key="9">
    <source>
        <dbReference type="RuleBase" id="RU363032"/>
    </source>
</evidence>
<reference evidence="11 12" key="1">
    <citation type="submission" date="2016-01" db="EMBL/GenBank/DDBJ databases">
        <authorList>
            <person name="Regsiter A."/>
            <person name="william w."/>
        </authorList>
    </citation>
    <scope>NUCLEOTIDE SEQUENCE [LARGE SCALE GENOMIC DNA]</scope>
    <source>
        <strain evidence="11 12">CFBP 6927</strain>
    </source>
</reference>
<organism evidence="11 12">
    <name type="scientific">Agrobacterium genomosp. 13 str. CFBP 6927</name>
    <dbReference type="NCBI Taxonomy" id="1183428"/>
    <lineage>
        <taxon>Bacteria</taxon>
        <taxon>Pseudomonadati</taxon>
        <taxon>Pseudomonadota</taxon>
        <taxon>Alphaproteobacteria</taxon>
        <taxon>Hyphomicrobiales</taxon>
        <taxon>Rhizobiaceae</taxon>
        <taxon>Rhizobium/Agrobacterium group</taxon>
        <taxon>Agrobacterium</taxon>
        <taxon>Agrobacterium tumefaciens complex</taxon>
    </lineage>
</organism>
<accession>A0ABP2BM42</accession>
<keyword evidence="12" id="KW-1185">Reference proteome</keyword>
<dbReference type="InterPro" id="IPR035906">
    <property type="entry name" value="MetI-like_sf"/>
</dbReference>
<dbReference type="RefSeq" id="WP_080839506.1">
    <property type="nucleotide sequence ID" value="NZ_LT009757.1"/>
</dbReference>
<keyword evidence="7 9" id="KW-1133">Transmembrane helix</keyword>
<dbReference type="PANTHER" id="PTHR30614">
    <property type="entry name" value="MEMBRANE COMPONENT OF AMINO ACID ABC TRANSPORTER"/>
    <property type="match status" value="1"/>
</dbReference>
<feature type="transmembrane region" description="Helical" evidence="9">
    <location>
        <begin position="191"/>
        <end position="214"/>
    </location>
</feature>
<dbReference type="EMBL" id="FBWH01000037">
    <property type="protein sequence ID" value="CUX50663.1"/>
    <property type="molecule type" value="Genomic_DNA"/>
</dbReference>
<evidence type="ECO:0000256" key="3">
    <source>
        <dbReference type="ARBA" id="ARBA00022448"/>
    </source>
</evidence>
<dbReference type="Gene3D" id="1.10.3720.10">
    <property type="entry name" value="MetI-like"/>
    <property type="match status" value="1"/>
</dbReference>
<feature type="domain" description="ABC transmembrane type-1" evidence="10">
    <location>
        <begin position="21"/>
        <end position="210"/>
    </location>
</feature>
<evidence type="ECO:0000256" key="8">
    <source>
        <dbReference type="ARBA" id="ARBA00023136"/>
    </source>
</evidence>
<proteinExistence type="inferred from homology"/>
<evidence type="ECO:0000313" key="12">
    <source>
        <dbReference type="Proteomes" id="UP000191812"/>
    </source>
</evidence>
<evidence type="ECO:0000256" key="4">
    <source>
        <dbReference type="ARBA" id="ARBA00022475"/>
    </source>
</evidence>
<dbReference type="Pfam" id="PF00528">
    <property type="entry name" value="BPD_transp_1"/>
    <property type="match status" value="1"/>
</dbReference>
<dbReference type="InterPro" id="IPR010065">
    <property type="entry name" value="AA_ABC_transptr_permease_3TM"/>
</dbReference>
<gene>
    <name evidence="11" type="ORF">AGR13a_Lc110211</name>
</gene>
<comment type="caution">
    <text evidence="11">The sequence shown here is derived from an EMBL/GenBank/DDBJ whole genome shotgun (WGS) entry which is preliminary data.</text>
</comment>
<evidence type="ECO:0000313" key="11">
    <source>
        <dbReference type="EMBL" id="CUX50663.1"/>
    </source>
</evidence>
<dbReference type="NCBIfam" id="TIGR01726">
    <property type="entry name" value="HEQRo_perm_3TM"/>
    <property type="match status" value="1"/>
</dbReference>
<feature type="transmembrane region" description="Helical" evidence="9">
    <location>
        <begin position="155"/>
        <end position="171"/>
    </location>
</feature>
<evidence type="ECO:0000256" key="7">
    <source>
        <dbReference type="ARBA" id="ARBA00022989"/>
    </source>
</evidence>
<keyword evidence="8 9" id="KW-0472">Membrane</keyword>
<keyword evidence="3 9" id="KW-0813">Transport</keyword>
<evidence type="ECO:0000259" key="10">
    <source>
        <dbReference type="PROSITE" id="PS50928"/>
    </source>
</evidence>
<dbReference type="PANTHER" id="PTHR30614:SF0">
    <property type="entry name" value="L-CYSTINE TRANSPORT SYSTEM PERMEASE PROTEIN TCYL"/>
    <property type="match status" value="1"/>
</dbReference>
<sequence length="220" mass="24668">MDYQFQWRPVLRALPEMLWGALETIEIAGLAMMLGTILAIFLALAKRSGKKYLSLPADMWIETARNTPALFQIYMLYFGLGSLGLQVGSYAALLFGITFNNAGYLAETFRGGFAAVPETQTRAARSLGLGAVQTQWYIVIPQMLRAVFHAMTNQMVWSVLMSSLGVIVGLTTDLTGVTQELNVVTYRTFEYFFVAACLYYVISKAFTLSSRIVAWRLFRY</sequence>
<keyword evidence="5 9" id="KW-0812">Transmembrane</keyword>
<feature type="transmembrane region" description="Helical" evidence="9">
    <location>
        <begin position="27"/>
        <end position="45"/>
    </location>
</feature>
<name>A0ABP2BM42_9HYPH</name>
<dbReference type="SUPFAM" id="SSF161098">
    <property type="entry name" value="MetI-like"/>
    <property type="match status" value="1"/>
</dbReference>
<keyword evidence="6" id="KW-0029">Amino-acid transport</keyword>
<evidence type="ECO:0000256" key="6">
    <source>
        <dbReference type="ARBA" id="ARBA00022970"/>
    </source>
</evidence>
<dbReference type="InterPro" id="IPR000515">
    <property type="entry name" value="MetI-like"/>
</dbReference>
<dbReference type="Proteomes" id="UP000191812">
    <property type="component" value="Unassembled WGS sequence"/>
</dbReference>
<evidence type="ECO:0000256" key="2">
    <source>
        <dbReference type="ARBA" id="ARBA00010072"/>
    </source>
</evidence>
<dbReference type="PROSITE" id="PS50928">
    <property type="entry name" value="ABC_TM1"/>
    <property type="match status" value="1"/>
</dbReference>
<evidence type="ECO:0000256" key="1">
    <source>
        <dbReference type="ARBA" id="ARBA00004429"/>
    </source>
</evidence>